<organism evidence="2">
    <name type="scientific">viral metagenome</name>
    <dbReference type="NCBI Taxonomy" id="1070528"/>
    <lineage>
        <taxon>unclassified sequences</taxon>
        <taxon>metagenomes</taxon>
        <taxon>organismal metagenomes</taxon>
    </lineage>
</organism>
<gene>
    <name evidence="2" type="ORF">MM415A02452_0008</name>
</gene>
<evidence type="ECO:0000256" key="1">
    <source>
        <dbReference type="SAM" id="Phobius"/>
    </source>
</evidence>
<reference evidence="2" key="1">
    <citation type="submission" date="2020-03" db="EMBL/GenBank/DDBJ databases">
        <title>The deep terrestrial virosphere.</title>
        <authorList>
            <person name="Holmfeldt K."/>
            <person name="Nilsson E."/>
            <person name="Simone D."/>
            <person name="Lopez-Fernandez M."/>
            <person name="Wu X."/>
            <person name="de Brujin I."/>
            <person name="Lundin D."/>
            <person name="Andersson A."/>
            <person name="Bertilsson S."/>
            <person name="Dopson M."/>
        </authorList>
    </citation>
    <scope>NUCLEOTIDE SEQUENCE</scope>
    <source>
        <strain evidence="2">MM415A02452</strain>
    </source>
</reference>
<accession>A0A6M3JUW5</accession>
<name>A0A6M3JUW5_9ZZZZ</name>
<keyword evidence="1" id="KW-0472">Membrane</keyword>
<feature type="transmembrane region" description="Helical" evidence="1">
    <location>
        <begin position="6"/>
        <end position="25"/>
    </location>
</feature>
<dbReference type="AlphaFoldDB" id="A0A6M3JUW5"/>
<keyword evidence="1" id="KW-0812">Transmembrane</keyword>
<proteinExistence type="predicted"/>
<evidence type="ECO:0000313" key="2">
    <source>
        <dbReference type="EMBL" id="QJA73158.1"/>
    </source>
</evidence>
<keyword evidence="1" id="KW-1133">Transmembrane helix</keyword>
<dbReference type="EMBL" id="MT142006">
    <property type="protein sequence ID" value="QJA73158.1"/>
    <property type="molecule type" value="Genomic_DNA"/>
</dbReference>
<protein>
    <submittedName>
        <fullName evidence="2">Uncharacterized protein</fullName>
    </submittedName>
</protein>
<sequence length="426" mass="48384">MLKTILSNFLGIGVIVVTFTASQIFTDSQGSNQFFWAFISLLFGLAADRILSAVSQQDEIDQQKIAYERVIETVRGSGNIESMSAASALNYHLPNSLKSAITVNNTIIGGKLENKSNDHVDSQITALYKIFFETGGNSWTDTISVHELQSTRFEKIPKPHRNDVEHKLVVVRHNMPMINFTLLEFPEKERTAEVFFGWNYSSDANSDTVFRTKDEALIKAFSTLSSSLKEYSLGKVTLDYTQPPDRRTERQRSFVDKEGNWLTLSYRNDELVSLASISISFSQHLAEVSGRVFWRDGFSPNNSTIEMIYHNDEGKVSYTDTKMLVEYTEPQKGVCIYNFKKGEPLERLKGYFQNENQAFRTELSGFKIRPDRHEGPEKYAIRVLAAKPELNHWQKRVASKLTGTSSTLMVSPCQTKKSANIFTRRA</sequence>